<feature type="region of interest" description="Disordered" evidence="4">
    <location>
        <begin position="683"/>
        <end position="715"/>
    </location>
</feature>
<feature type="region of interest" description="Disordered" evidence="4">
    <location>
        <begin position="1093"/>
        <end position="1126"/>
    </location>
</feature>
<dbReference type="Gene3D" id="6.10.250.3030">
    <property type="match status" value="1"/>
</dbReference>
<keyword evidence="7" id="KW-0808">Transferase</keyword>
<evidence type="ECO:0000313" key="7">
    <source>
        <dbReference type="RefSeq" id="XP_026140556.1"/>
    </source>
</evidence>
<dbReference type="SUPFAM" id="SSF54695">
    <property type="entry name" value="POZ domain"/>
    <property type="match status" value="2"/>
</dbReference>
<dbReference type="FunFam" id="2.130.10.30:FF:000011">
    <property type="entry name" value="inhibitor of Bruton tyrosine kinase isoform X2"/>
    <property type="match status" value="1"/>
</dbReference>
<dbReference type="Pfam" id="PF00651">
    <property type="entry name" value="BTB"/>
    <property type="match status" value="2"/>
</dbReference>
<keyword evidence="7" id="KW-0418">Kinase</keyword>
<dbReference type="SMART" id="SM00248">
    <property type="entry name" value="ANK"/>
    <property type="match status" value="2"/>
</dbReference>
<feature type="region of interest" description="Disordered" evidence="4">
    <location>
        <begin position="958"/>
        <end position="1050"/>
    </location>
</feature>
<dbReference type="Proteomes" id="UP000515129">
    <property type="component" value="Chromosome 16"/>
</dbReference>
<evidence type="ECO:0000259" key="5">
    <source>
        <dbReference type="PROSITE" id="PS50097"/>
    </source>
</evidence>
<dbReference type="GO" id="GO:0005654">
    <property type="term" value="C:nucleoplasm"/>
    <property type="evidence" value="ECO:0007669"/>
    <property type="project" value="TreeGrafter"/>
</dbReference>
<dbReference type="InterPro" id="IPR000210">
    <property type="entry name" value="BTB/POZ_dom"/>
</dbReference>
<feature type="compositionally biased region" description="Polar residues" evidence="4">
    <location>
        <begin position="992"/>
        <end position="1002"/>
    </location>
</feature>
<dbReference type="CTD" id="25998"/>
<keyword evidence="6" id="KW-1185">Reference proteome</keyword>
<dbReference type="CDD" id="cd18301">
    <property type="entry name" value="BTB1_POZ_IBtk"/>
    <property type="match status" value="1"/>
</dbReference>
<sequence length="1295" mass="142116">MSLGSPDCTPKCRSVRHAEEVIAALTSGSEGRLRGFLSVHCHNASSLRDEFGRTALHLVASLGKRDLLQWLLDSKHADMLAKDKESGWTALHRSAFYGQIHCLMGLIKRGGALSIQDKEGLSALDLTMKDRPAHVVFRNTDPTEVYTWGSNTNFSLGHGNQESRHHPEIVDLFSRSRTYVKQVVLCKFHSVFLSQKGQVYTCGHGQGGRLGHGDEQTYLVPRMVEGLLSHHCSQIAAARDHTVVLTEEGYVYTFGLNTHHQLGLAPPPASSQVPKQVTSKSLKGRSVIGVAAGRFHTVLWTRDAVYTVGLNGGQLGYLLEPNGEKCVAVPRQVSALHHKDVTIAMVAASNGATVCVTEKGDVYLLADYQCKKLASKQLNLKKVLVSGGSLDHRINPQLLHDGGGEKLVILALDEAGRVFCWRSMGSSVRQCRWAYGRQVFMSDIALSKNGMMFVTQEGEGFSGQWLGQHKKAVDKKDGIEVSGHPDGGGVYERIRLEKLPYVHRAVSITMDSKGRNFGVLQADPKTSLYEVPTTSASTFSQHFLRLLTEADETDSIHDVTLQAGDRTFAAHKYILSTRSDFFRKVLLLEEGKEGVEDGEVKKGEDAVGCDLLVLEKVPPEMLEQVLHFIYTDSCEMLVHGTRPIIPRSTHSSDPEPQQQLIHSLQTLGLEKRSALDVYRSLPAKTAEDADKPKAKNTKSGKKGKNGNVGESGQNPVKMLQGVAKKLGLGSLSARLDGVKFENGKISVVQKKTGNKLRFNQKKCSYLCDVTLRSEDGKEFPCHKCVLCARLEYFNSMLGSPWIEASSCTALDMATTSEVLQAILEYIYTDECPTVRESVNVELVCNVLVVADQLLITRLKEICEVAITENLTLKNAAELLEFSTVYNADQLKVSCLQFIVLNMAALLESRALEVLSDDVLLDLTAAYRRMIPAMQRRLITPYADAPDLSAFEDREWDPAVDCKSGSEADHSSESLLKKAKMRAKRKPRRRSDSSGGYNLSDVIQSPPPAGVASSVESLPEIITSDSEGSYMGAGSPRDLQSPVFQDRPDTQEERRVLTGLKTPPDTPVPIPPLKASPAPVLDLRAIMEMEASSLNRGATHRSPSASSSSSKVPVVPSKMSQKQRKMMMMMSLASREGSTESMSAKSPLKPVKTWSTAVQSPPSSCSFRDLLVEEERRGKPSPVSPETARSPATCAKRVSFKCAESSDPEKPAGPWVLRAVGSPPSTSTFASIVEEERQQEAALIRSREKPLALIQIEERAIQDLLLHYKAINNPEELILVERSTQGPVAIPTWNKH</sequence>
<dbReference type="PROSITE" id="PS50097">
    <property type="entry name" value="BTB"/>
    <property type="match status" value="2"/>
</dbReference>
<keyword evidence="2" id="KW-0040">ANK repeat</keyword>
<reference evidence="7" key="1">
    <citation type="submission" date="2025-08" db="UniProtKB">
        <authorList>
            <consortium name="RefSeq"/>
        </authorList>
    </citation>
    <scope>IDENTIFICATION</scope>
    <source>
        <strain evidence="7">Wakin</strain>
        <tissue evidence="7">Muscle</tissue>
    </source>
</reference>
<dbReference type="GO" id="GO:0019901">
    <property type="term" value="F:protein kinase binding"/>
    <property type="evidence" value="ECO:0007669"/>
    <property type="project" value="TreeGrafter"/>
</dbReference>
<dbReference type="Gene3D" id="3.30.710.10">
    <property type="entry name" value="Potassium Channel Kv1.1, Chain A"/>
    <property type="match status" value="2"/>
</dbReference>
<dbReference type="SMART" id="SM00225">
    <property type="entry name" value="BTB"/>
    <property type="match status" value="2"/>
</dbReference>
<evidence type="ECO:0000313" key="6">
    <source>
        <dbReference type="Proteomes" id="UP000515129"/>
    </source>
</evidence>
<dbReference type="GO" id="GO:0016301">
    <property type="term" value="F:kinase activity"/>
    <property type="evidence" value="ECO:0007669"/>
    <property type="project" value="UniProtKB-KW"/>
</dbReference>
<proteinExistence type="predicted"/>
<dbReference type="FunFam" id="3.30.710.10:FF:000105">
    <property type="entry name" value="inhibitor of Bruton tyrosine kinase isoform X1"/>
    <property type="match status" value="1"/>
</dbReference>
<dbReference type="Pfam" id="PF00415">
    <property type="entry name" value="RCC1"/>
    <property type="match status" value="3"/>
</dbReference>
<dbReference type="RefSeq" id="XP_026140556.1">
    <property type="nucleotide sequence ID" value="XM_026284771.1"/>
</dbReference>
<feature type="repeat" description="ANK" evidence="2">
    <location>
        <begin position="86"/>
        <end position="118"/>
    </location>
</feature>
<dbReference type="SUPFAM" id="SSF50985">
    <property type="entry name" value="RCC1/BLIP-II"/>
    <property type="match status" value="1"/>
</dbReference>
<dbReference type="GO" id="GO:0005737">
    <property type="term" value="C:cytoplasm"/>
    <property type="evidence" value="ECO:0007669"/>
    <property type="project" value="TreeGrafter"/>
</dbReference>
<dbReference type="InterPro" id="IPR051625">
    <property type="entry name" value="Signaling_Regulatory_Domain"/>
</dbReference>
<dbReference type="PRINTS" id="PR00633">
    <property type="entry name" value="RCCNDNSATION"/>
</dbReference>
<feature type="domain" description="BTB" evidence="5">
    <location>
        <begin position="767"/>
        <end position="835"/>
    </location>
</feature>
<dbReference type="PROSITE" id="PS50088">
    <property type="entry name" value="ANK_REPEAT"/>
    <property type="match status" value="1"/>
</dbReference>
<evidence type="ECO:0000256" key="4">
    <source>
        <dbReference type="SAM" id="MobiDB-lite"/>
    </source>
</evidence>
<feature type="repeat" description="RCC1" evidence="3">
    <location>
        <begin position="249"/>
        <end position="303"/>
    </location>
</feature>
<dbReference type="PROSITE" id="PS50012">
    <property type="entry name" value="RCC1_3"/>
    <property type="match status" value="3"/>
</dbReference>
<feature type="repeat" description="RCC1" evidence="3">
    <location>
        <begin position="143"/>
        <end position="196"/>
    </location>
</feature>
<dbReference type="Gene3D" id="2.130.10.30">
    <property type="entry name" value="Regulator of chromosome condensation 1/beta-lactamase-inhibitor protein II"/>
    <property type="match status" value="1"/>
</dbReference>
<dbReference type="PANTHER" id="PTHR22872:SF2">
    <property type="entry name" value="INHIBITOR OF BRUTON TYROSINE KINASE"/>
    <property type="match status" value="1"/>
</dbReference>
<dbReference type="CDD" id="cd18302">
    <property type="entry name" value="BTB2_POZ_IBtk"/>
    <property type="match status" value="1"/>
</dbReference>
<feature type="compositionally biased region" description="Basic residues" evidence="4">
    <location>
        <begin position="976"/>
        <end position="988"/>
    </location>
</feature>
<feature type="compositionally biased region" description="Basic residues" evidence="4">
    <location>
        <begin position="694"/>
        <end position="704"/>
    </location>
</feature>
<dbReference type="InterPro" id="IPR009091">
    <property type="entry name" value="RCC1/BLIP-II"/>
</dbReference>
<protein>
    <submittedName>
        <fullName evidence="7">Inhibitor of Bruton tyrosine kinase isoform X3</fullName>
    </submittedName>
</protein>
<dbReference type="CDD" id="cd18500">
    <property type="entry name" value="BACK_IBtk"/>
    <property type="match status" value="1"/>
</dbReference>
<gene>
    <name evidence="7" type="primary">ibtk</name>
</gene>
<organism evidence="6 7">
    <name type="scientific">Carassius auratus</name>
    <name type="common">Goldfish</name>
    <dbReference type="NCBI Taxonomy" id="7957"/>
    <lineage>
        <taxon>Eukaryota</taxon>
        <taxon>Metazoa</taxon>
        <taxon>Chordata</taxon>
        <taxon>Craniata</taxon>
        <taxon>Vertebrata</taxon>
        <taxon>Euteleostomi</taxon>
        <taxon>Actinopterygii</taxon>
        <taxon>Neopterygii</taxon>
        <taxon>Teleostei</taxon>
        <taxon>Ostariophysi</taxon>
        <taxon>Cypriniformes</taxon>
        <taxon>Cyprinidae</taxon>
        <taxon>Cyprininae</taxon>
        <taxon>Carassius</taxon>
    </lineage>
</organism>
<dbReference type="Pfam" id="PF12796">
    <property type="entry name" value="Ank_2"/>
    <property type="match status" value="1"/>
</dbReference>
<dbReference type="GO" id="GO:0030292">
    <property type="term" value="F:protein tyrosine kinase inhibitor activity"/>
    <property type="evidence" value="ECO:0007669"/>
    <property type="project" value="TreeGrafter"/>
</dbReference>
<dbReference type="GeneID" id="113116550"/>
<feature type="compositionally biased region" description="Low complexity" evidence="4">
    <location>
        <begin position="1101"/>
        <end position="1126"/>
    </location>
</feature>
<evidence type="ECO:0000256" key="1">
    <source>
        <dbReference type="ARBA" id="ARBA00022737"/>
    </source>
</evidence>
<name>A0A6P6R523_CARAU</name>
<dbReference type="Gene3D" id="1.25.40.20">
    <property type="entry name" value="Ankyrin repeat-containing domain"/>
    <property type="match status" value="1"/>
</dbReference>
<keyword evidence="1" id="KW-0677">Repeat</keyword>
<feature type="repeat" description="RCC1" evidence="3">
    <location>
        <begin position="197"/>
        <end position="248"/>
    </location>
</feature>
<dbReference type="PANTHER" id="PTHR22872">
    <property type="entry name" value="BTK-BINDING PROTEIN-RELATED"/>
    <property type="match status" value="1"/>
</dbReference>
<feature type="compositionally biased region" description="Basic and acidic residues" evidence="4">
    <location>
        <begin position="963"/>
        <end position="975"/>
    </location>
</feature>
<evidence type="ECO:0000256" key="2">
    <source>
        <dbReference type="PROSITE-ProRule" id="PRU00023"/>
    </source>
</evidence>
<feature type="domain" description="BTB" evidence="5">
    <location>
        <begin position="557"/>
        <end position="638"/>
    </location>
</feature>
<dbReference type="InterPro" id="IPR002110">
    <property type="entry name" value="Ankyrin_rpt"/>
</dbReference>
<evidence type="ECO:0000256" key="3">
    <source>
        <dbReference type="PROSITE-ProRule" id="PRU00235"/>
    </source>
</evidence>
<dbReference type="InterPro" id="IPR036770">
    <property type="entry name" value="Ankyrin_rpt-contain_sf"/>
</dbReference>
<accession>A0A6P6R523</accession>
<dbReference type="InterPro" id="IPR011333">
    <property type="entry name" value="SKP1/BTB/POZ_sf"/>
</dbReference>
<dbReference type="SUPFAM" id="SSF48403">
    <property type="entry name" value="Ankyrin repeat"/>
    <property type="match status" value="1"/>
</dbReference>
<dbReference type="InterPro" id="IPR000408">
    <property type="entry name" value="Reg_chr_condens"/>
</dbReference>